<name>A0ABQ6CRP7_9HYPH</name>
<gene>
    <name evidence="1" type="ORF">GCM10007874_60020</name>
</gene>
<evidence type="ECO:0000313" key="1">
    <source>
        <dbReference type="EMBL" id="GLS22982.1"/>
    </source>
</evidence>
<dbReference type="EMBL" id="BSPC01000068">
    <property type="protein sequence ID" value="GLS22982.1"/>
    <property type="molecule type" value="Genomic_DNA"/>
</dbReference>
<protein>
    <submittedName>
        <fullName evidence="1">Uncharacterized protein</fullName>
    </submittedName>
</protein>
<sequence length="72" mass="7705">MIGGEGGSLGRNQVLLNAGQKLLAFIERKADCLQPIVALVDHQHIGVIADDFAGVANNPQSHLHTHGFLPPW</sequence>
<comment type="caution">
    <text evidence="1">The sequence shown here is derived from an EMBL/GenBank/DDBJ whole genome shotgun (WGS) entry which is preliminary data.</text>
</comment>
<organism evidence="1 2">
    <name type="scientific">Labrys miyagiensis</name>
    <dbReference type="NCBI Taxonomy" id="346912"/>
    <lineage>
        <taxon>Bacteria</taxon>
        <taxon>Pseudomonadati</taxon>
        <taxon>Pseudomonadota</taxon>
        <taxon>Alphaproteobacteria</taxon>
        <taxon>Hyphomicrobiales</taxon>
        <taxon>Xanthobacteraceae</taxon>
        <taxon>Labrys</taxon>
    </lineage>
</organism>
<accession>A0ABQ6CRP7</accession>
<reference evidence="2" key="1">
    <citation type="journal article" date="2019" name="Int. J. Syst. Evol. Microbiol.">
        <title>The Global Catalogue of Microorganisms (GCM) 10K type strain sequencing project: providing services to taxonomists for standard genome sequencing and annotation.</title>
        <authorList>
            <consortium name="The Broad Institute Genomics Platform"/>
            <consortium name="The Broad Institute Genome Sequencing Center for Infectious Disease"/>
            <person name="Wu L."/>
            <person name="Ma J."/>
        </authorList>
    </citation>
    <scope>NUCLEOTIDE SEQUENCE [LARGE SCALE GENOMIC DNA]</scope>
    <source>
        <strain evidence="2">NBRC 101365</strain>
    </source>
</reference>
<dbReference type="Proteomes" id="UP001156882">
    <property type="component" value="Unassembled WGS sequence"/>
</dbReference>
<proteinExistence type="predicted"/>
<evidence type="ECO:0000313" key="2">
    <source>
        <dbReference type="Proteomes" id="UP001156882"/>
    </source>
</evidence>
<keyword evidence="2" id="KW-1185">Reference proteome</keyword>